<dbReference type="GO" id="GO:0006508">
    <property type="term" value="P:proteolysis"/>
    <property type="evidence" value="ECO:0007669"/>
    <property type="project" value="UniProtKB-KW"/>
</dbReference>
<comment type="subcellular location">
    <subcellularLocation>
        <location evidence="9">Cell membrane</location>
        <topology evidence="9">Multi-pass membrane protein</topology>
    </subcellularLocation>
</comment>
<dbReference type="NCBIfam" id="TIGR00077">
    <property type="entry name" value="lspA"/>
    <property type="match status" value="1"/>
</dbReference>
<reference evidence="11 12" key="1">
    <citation type="submission" date="2016-12" db="EMBL/GenBank/DDBJ databases">
        <title>The whole genome sequencing and assembly of Lactobacillus amylophilus DSM 20533T strain.</title>
        <authorList>
            <person name="Lee Y.-J."/>
            <person name="Yi H."/>
            <person name="Bahn Y.-S."/>
            <person name="Kim J.F."/>
            <person name="Lee D.-W."/>
        </authorList>
    </citation>
    <scope>NUCLEOTIDE SEQUENCE [LARGE SCALE GENOMIC DNA]</scope>
    <source>
        <strain evidence="11 12">DSM 20533</strain>
    </source>
</reference>
<dbReference type="GO" id="GO:0004190">
    <property type="term" value="F:aspartic-type endopeptidase activity"/>
    <property type="evidence" value="ECO:0007669"/>
    <property type="project" value="UniProtKB-UniRule"/>
</dbReference>
<protein>
    <recommendedName>
        <fullName evidence="9">Lipoprotein signal peptidase</fullName>
        <ecNumber evidence="9">3.4.23.36</ecNumber>
    </recommendedName>
    <alternativeName>
        <fullName evidence="9">Prolipoprotein signal peptidase</fullName>
    </alternativeName>
    <alternativeName>
        <fullName evidence="9">Signal peptidase II</fullName>
        <shortName evidence="9">SPase II</shortName>
    </alternativeName>
</protein>
<comment type="function">
    <text evidence="9">This protein specifically catalyzes the removal of signal peptides from prolipoproteins.</text>
</comment>
<feature type="transmembrane region" description="Helical" evidence="9">
    <location>
        <begin position="60"/>
        <end position="78"/>
    </location>
</feature>
<evidence type="ECO:0000256" key="7">
    <source>
        <dbReference type="ARBA" id="ARBA00022989"/>
    </source>
</evidence>
<dbReference type="PANTHER" id="PTHR33695:SF1">
    <property type="entry name" value="LIPOPROTEIN SIGNAL PEPTIDASE"/>
    <property type="match status" value="1"/>
</dbReference>
<evidence type="ECO:0000256" key="4">
    <source>
        <dbReference type="ARBA" id="ARBA00022692"/>
    </source>
</evidence>
<organism evidence="11 12">
    <name type="scientific">Amylolactobacillus amylophilus DSM 20533 = JCM 1125</name>
    <dbReference type="NCBI Taxonomy" id="1423721"/>
    <lineage>
        <taxon>Bacteria</taxon>
        <taxon>Bacillati</taxon>
        <taxon>Bacillota</taxon>
        <taxon>Bacilli</taxon>
        <taxon>Lactobacillales</taxon>
        <taxon>Lactobacillaceae</taxon>
        <taxon>Amylolactobacillus</taxon>
    </lineage>
</organism>
<evidence type="ECO:0000256" key="9">
    <source>
        <dbReference type="HAMAP-Rule" id="MF_00161"/>
    </source>
</evidence>
<dbReference type="Pfam" id="PF01252">
    <property type="entry name" value="Peptidase_A8"/>
    <property type="match status" value="1"/>
</dbReference>
<dbReference type="EMBL" id="CP018888">
    <property type="protein sequence ID" value="APT19201.1"/>
    <property type="molecule type" value="Genomic_DNA"/>
</dbReference>
<keyword evidence="12" id="KW-1185">Reference proteome</keyword>
<dbReference type="KEGG" id="lah:LA20533_08050"/>
<dbReference type="AlphaFoldDB" id="A0A1L6XDY8"/>
<dbReference type="Proteomes" id="UP000185499">
    <property type="component" value="Chromosome"/>
</dbReference>
<comment type="caution">
    <text evidence="9">Lacks conserved residue(s) required for the propagation of feature annotation.</text>
</comment>
<dbReference type="GO" id="GO:0005886">
    <property type="term" value="C:plasma membrane"/>
    <property type="evidence" value="ECO:0007669"/>
    <property type="project" value="UniProtKB-SubCell"/>
</dbReference>
<gene>
    <name evidence="9" type="primary">lspA</name>
    <name evidence="11" type="ORF">LA20533_08050</name>
</gene>
<feature type="active site" evidence="9">
    <location>
        <position position="113"/>
    </location>
</feature>
<comment type="catalytic activity">
    <reaction evidence="9">
        <text>Release of signal peptides from bacterial membrane prolipoproteins. Hydrolyzes -Xaa-Yaa-Zaa-|-(S,diacylglyceryl)Cys-, in which Xaa is hydrophobic (preferably Leu), and Yaa (Ala or Ser) and Zaa (Gly or Ala) have small, neutral side chains.</text>
        <dbReference type="EC" id="3.4.23.36"/>
    </reaction>
</comment>
<dbReference type="InterPro" id="IPR001872">
    <property type="entry name" value="Peptidase_A8"/>
</dbReference>
<keyword evidence="7 9" id="KW-1133">Transmembrane helix</keyword>
<keyword evidence="2 9" id="KW-1003">Cell membrane</keyword>
<evidence type="ECO:0000256" key="2">
    <source>
        <dbReference type="ARBA" id="ARBA00022475"/>
    </source>
</evidence>
<evidence type="ECO:0000256" key="3">
    <source>
        <dbReference type="ARBA" id="ARBA00022670"/>
    </source>
</evidence>
<keyword evidence="3 9" id="KW-0645">Protease</keyword>
<evidence type="ECO:0000256" key="6">
    <source>
        <dbReference type="ARBA" id="ARBA00022801"/>
    </source>
</evidence>
<evidence type="ECO:0000313" key="12">
    <source>
        <dbReference type="Proteomes" id="UP000185499"/>
    </source>
</evidence>
<keyword evidence="8 9" id="KW-0472">Membrane</keyword>
<dbReference type="PRINTS" id="PR00781">
    <property type="entry name" value="LIPOSIGPTASE"/>
</dbReference>
<evidence type="ECO:0000256" key="5">
    <source>
        <dbReference type="ARBA" id="ARBA00022750"/>
    </source>
</evidence>
<dbReference type="PANTHER" id="PTHR33695">
    <property type="entry name" value="LIPOPROTEIN SIGNAL PEPTIDASE"/>
    <property type="match status" value="1"/>
</dbReference>
<dbReference type="EC" id="3.4.23.36" evidence="9"/>
<feature type="active site" evidence="9">
    <location>
        <position position="129"/>
    </location>
</feature>
<keyword evidence="4 9" id="KW-0812">Transmembrane</keyword>
<proteinExistence type="inferred from homology"/>
<sequence length="151" mass="17300">MIIFYFIISILAIVADQALKFFIVQNYSVGEVQEIIPRVLSFNYIQNDGAASNIFSGQMWLFYIISAVVIPTVIYLLIKHRQGHWSFKLGLALVLGGIIGNLIDRIRLHYVVDMFQLDFIQFNIFNVADAAISVGVVFIFIYLIFLDKEEK</sequence>
<feature type="transmembrane region" description="Helical" evidence="9">
    <location>
        <begin position="85"/>
        <end position="103"/>
    </location>
</feature>
<dbReference type="UniPathway" id="UPA00665"/>
<evidence type="ECO:0000313" key="11">
    <source>
        <dbReference type="EMBL" id="APT19201.1"/>
    </source>
</evidence>
<dbReference type="HAMAP" id="MF_00161">
    <property type="entry name" value="LspA"/>
    <property type="match status" value="1"/>
</dbReference>
<name>A0A1L6XDY8_9LACO</name>
<evidence type="ECO:0000256" key="10">
    <source>
        <dbReference type="RuleBase" id="RU004181"/>
    </source>
</evidence>
<accession>A0A1L6XDY8</accession>
<dbReference type="OrthoDB" id="9810259at2"/>
<evidence type="ECO:0000256" key="8">
    <source>
        <dbReference type="ARBA" id="ARBA00023136"/>
    </source>
</evidence>
<comment type="similarity">
    <text evidence="1 9 10">Belongs to the peptidase A8 family.</text>
</comment>
<evidence type="ECO:0000256" key="1">
    <source>
        <dbReference type="ARBA" id="ARBA00006139"/>
    </source>
</evidence>
<keyword evidence="6 9" id="KW-0378">Hydrolase</keyword>
<keyword evidence="5 9" id="KW-0064">Aspartyl protease</keyword>
<comment type="pathway">
    <text evidence="9">Protein modification; lipoprotein biosynthesis (signal peptide cleavage).</text>
</comment>
<feature type="transmembrane region" description="Helical" evidence="9">
    <location>
        <begin position="123"/>
        <end position="145"/>
    </location>
</feature>
<dbReference type="RefSeq" id="WP_054745092.1">
    <property type="nucleotide sequence ID" value="NZ_AYYS01000009.1"/>
</dbReference>